<reference evidence="2 3" key="1">
    <citation type="submission" date="2020-08" db="EMBL/GenBank/DDBJ databases">
        <title>Whole genome sequence of Shewanella sp strain PS-2.</title>
        <authorList>
            <person name="Das S.K."/>
        </authorList>
    </citation>
    <scope>NUCLEOTIDE SEQUENCE [LARGE SCALE GENOMIC DNA]</scope>
    <source>
        <strain evidence="2 3">PS-2</strain>
    </source>
</reference>
<dbReference type="SMART" id="SM00530">
    <property type="entry name" value="HTH_XRE"/>
    <property type="match status" value="1"/>
</dbReference>
<proteinExistence type="predicted"/>
<dbReference type="PROSITE" id="PS50943">
    <property type="entry name" value="HTH_CROC1"/>
    <property type="match status" value="1"/>
</dbReference>
<dbReference type="CDD" id="cd00093">
    <property type="entry name" value="HTH_XRE"/>
    <property type="match status" value="1"/>
</dbReference>
<organism evidence="2 3">
    <name type="scientific">Shewanella cutis</name>
    <dbReference type="NCBI Taxonomy" id="2766780"/>
    <lineage>
        <taxon>Bacteria</taxon>
        <taxon>Pseudomonadati</taxon>
        <taxon>Pseudomonadota</taxon>
        <taxon>Gammaproteobacteria</taxon>
        <taxon>Alteromonadales</taxon>
        <taxon>Shewanellaceae</taxon>
        <taxon>Shewanella</taxon>
    </lineage>
</organism>
<evidence type="ECO:0000313" key="2">
    <source>
        <dbReference type="EMBL" id="MCG9964012.1"/>
    </source>
</evidence>
<sequence>MTISLLEIGQWIVDQRKKRGMTQLDLAEEVGVSPRTLSKIENGYDMKMSLFLAITEAVGADASEILALPVEAPKLTDDKVHEIEQHLQAIKQILRK</sequence>
<dbReference type="Gene3D" id="1.10.260.40">
    <property type="entry name" value="lambda repressor-like DNA-binding domains"/>
    <property type="match status" value="1"/>
</dbReference>
<keyword evidence="3" id="KW-1185">Reference proteome</keyword>
<dbReference type="SUPFAM" id="SSF47413">
    <property type="entry name" value="lambda repressor-like DNA-binding domains"/>
    <property type="match status" value="1"/>
</dbReference>
<feature type="domain" description="HTH cro/C1-type" evidence="1">
    <location>
        <begin position="12"/>
        <end position="65"/>
    </location>
</feature>
<dbReference type="Proteomes" id="UP000829384">
    <property type="component" value="Unassembled WGS sequence"/>
</dbReference>
<dbReference type="EMBL" id="JACSDI010000004">
    <property type="protein sequence ID" value="MCG9964012.1"/>
    <property type="molecule type" value="Genomic_DNA"/>
</dbReference>
<dbReference type="RefSeq" id="WP_240130680.1">
    <property type="nucleotide sequence ID" value="NZ_JACSDI010000004.1"/>
</dbReference>
<protein>
    <submittedName>
        <fullName evidence="2">Helix-turn-helix transcriptional regulator</fullName>
    </submittedName>
</protein>
<evidence type="ECO:0000259" key="1">
    <source>
        <dbReference type="PROSITE" id="PS50943"/>
    </source>
</evidence>
<dbReference type="InterPro" id="IPR001387">
    <property type="entry name" value="Cro/C1-type_HTH"/>
</dbReference>
<accession>A0ABS9QUI8</accession>
<evidence type="ECO:0000313" key="3">
    <source>
        <dbReference type="Proteomes" id="UP000829384"/>
    </source>
</evidence>
<dbReference type="InterPro" id="IPR010982">
    <property type="entry name" value="Lambda_DNA-bd_dom_sf"/>
</dbReference>
<name>A0ABS9QUI8_9GAMM</name>
<gene>
    <name evidence="2" type="ORF">H9J30_08815</name>
</gene>
<dbReference type="Pfam" id="PF01381">
    <property type="entry name" value="HTH_3"/>
    <property type="match status" value="1"/>
</dbReference>
<comment type="caution">
    <text evidence="2">The sequence shown here is derived from an EMBL/GenBank/DDBJ whole genome shotgun (WGS) entry which is preliminary data.</text>
</comment>